<gene>
    <name evidence="2" type="ORF">HERI1096_LOCUS11998</name>
</gene>
<dbReference type="InterPro" id="IPR012674">
    <property type="entry name" value="Calycin"/>
</dbReference>
<dbReference type="SUPFAM" id="SSF50814">
    <property type="entry name" value="Lipocalins"/>
    <property type="match status" value="1"/>
</dbReference>
<dbReference type="InterPro" id="IPR010788">
    <property type="entry name" value="VDE_dom"/>
</dbReference>
<proteinExistence type="predicted"/>
<dbReference type="PANTHER" id="PTHR33970">
    <property type="entry name" value="VIOLAXANTHIN DE-EPOXIDASE, CHLOROPLASTIC-RELATED"/>
    <property type="match status" value="1"/>
</dbReference>
<dbReference type="EMBL" id="HBHX01021503">
    <property type="protein sequence ID" value="CAE0111338.1"/>
    <property type="molecule type" value="Transcribed_RNA"/>
</dbReference>
<dbReference type="GO" id="GO:0010028">
    <property type="term" value="P:xanthophyll cycle"/>
    <property type="evidence" value="ECO:0007669"/>
    <property type="project" value="InterPro"/>
</dbReference>
<dbReference type="AlphaFoldDB" id="A0A7S3APN8"/>
<dbReference type="Gene3D" id="2.40.128.20">
    <property type="match status" value="1"/>
</dbReference>
<dbReference type="PANTHER" id="PTHR33970:SF1">
    <property type="entry name" value="VIOLAXANTHIN DE-EPOXIDASE, CHLOROPLASTIC"/>
    <property type="match status" value="1"/>
</dbReference>
<evidence type="ECO:0000313" key="2">
    <source>
        <dbReference type="EMBL" id="CAE0111338.1"/>
    </source>
</evidence>
<dbReference type="InterPro" id="IPR044682">
    <property type="entry name" value="VDE"/>
</dbReference>
<protein>
    <recommendedName>
        <fullName evidence="1">VDE lipocalin domain-containing protein</fullName>
    </recommendedName>
</protein>
<organism evidence="2">
    <name type="scientific">Haptolina ericina</name>
    <dbReference type="NCBI Taxonomy" id="156174"/>
    <lineage>
        <taxon>Eukaryota</taxon>
        <taxon>Haptista</taxon>
        <taxon>Haptophyta</taxon>
        <taxon>Prymnesiophyceae</taxon>
        <taxon>Prymnesiales</taxon>
        <taxon>Prymnesiaceae</taxon>
        <taxon>Haptolina</taxon>
    </lineage>
</organism>
<sequence>MGCIAAAFVPAQPACRGASSGPASARRLREQPQCCLTDLLGSSAESCAAAPPAMRNAPAARGWADTLRGSALSLAAAGMLLLGDSQLALAENELADLAGGEFHSELVNPECFATSCKAATTACAENRDCTKGLACTAKCMGDAQCTVGCFARYGNKDLDNMLQCSIEDAACIKIAIMEPGGDGPLTAPLPPKALVKATPASMGGKWYKVLGFNPNYDCFDCQRNTFEAQKARPASNTRVEGAPQGREIAIDVGSTGVDVEVEYAMPRTRIDQAPQTFRSTLHETLQFDNTPGSRRTAHTEGKMFGLTFWENWYVIGANKVNEPQFRFVYYTGKTLQNRYEGAFVYSRTPELPRDAMPSIYKIAREAGMDPTRFCCVDNKCFSGEQSAQAPLFTPVAEAAESLPSTAAPGRSALDILPPSLRRVVVDAAEYLEDPRPASVELFGKQRQMVQVREFDANGYRVPLDRIN</sequence>
<name>A0A7S3APN8_9EUKA</name>
<reference evidence="2" key="1">
    <citation type="submission" date="2021-01" db="EMBL/GenBank/DDBJ databases">
        <authorList>
            <person name="Corre E."/>
            <person name="Pelletier E."/>
            <person name="Niang G."/>
            <person name="Scheremetjew M."/>
            <person name="Finn R."/>
            <person name="Kale V."/>
            <person name="Holt S."/>
            <person name="Cochrane G."/>
            <person name="Meng A."/>
            <person name="Brown T."/>
            <person name="Cohen L."/>
        </authorList>
    </citation>
    <scope>NUCLEOTIDE SEQUENCE</scope>
    <source>
        <strain evidence="2">CCMP281</strain>
    </source>
</reference>
<dbReference type="Pfam" id="PF07137">
    <property type="entry name" value="VDE"/>
    <property type="match status" value="1"/>
</dbReference>
<feature type="domain" description="VDE lipocalin" evidence="1">
    <location>
        <begin position="109"/>
        <end position="378"/>
    </location>
</feature>
<accession>A0A7S3APN8</accession>
<dbReference type="GO" id="GO:0046422">
    <property type="term" value="F:violaxanthin de-epoxidase activity"/>
    <property type="evidence" value="ECO:0007669"/>
    <property type="project" value="InterPro"/>
</dbReference>
<evidence type="ECO:0000259" key="1">
    <source>
        <dbReference type="Pfam" id="PF07137"/>
    </source>
</evidence>